<evidence type="ECO:0000256" key="6">
    <source>
        <dbReference type="ARBA" id="ARBA00023136"/>
    </source>
</evidence>
<dbReference type="InterPro" id="IPR020846">
    <property type="entry name" value="MFS_dom"/>
</dbReference>
<keyword evidence="5 7" id="KW-1133">Transmembrane helix</keyword>
<dbReference type="Proteomes" id="UP000282674">
    <property type="component" value="Unassembled WGS sequence"/>
</dbReference>
<evidence type="ECO:0000313" key="9">
    <source>
        <dbReference type="EMBL" id="RMI45926.1"/>
    </source>
</evidence>
<dbReference type="Gene3D" id="1.20.1250.20">
    <property type="entry name" value="MFS general substrate transporter like domains"/>
    <property type="match status" value="1"/>
</dbReference>
<evidence type="ECO:0000256" key="5">
    <source>
        <dbReference type="ARBA" id="ARBA00022989"/>
    </source>
</evidence>
<dbReference type="InterPro" id="IPR011701">
    <property type="entry name" value="MFS"/>
</dbReference>
<keyword evidence="10" id="KW-1185">Reference proteome</keyword>
<evidence type="ECO:0000256" key="4">
    <source>
        <dbReference type="ARBA" id="ARBA00022692"/>
    </source>
</evidence>
<dbReference type="PANTHER" id="PTHR23517:SF13">
    <property type="entry name" value="MAJOR FACILITATOR SUPERFAMILY MFS_1"/>
    <property type="match status" value="1"/>
</dbReference>
<feature type="transmembrane region" description="Helical" evidence="7">
    <location>
        <begin position="221"/>
        <end position="243"/>
    </location>
</feature>
<feature type="transmembrane region" description="Helical" evidence="7">
    <location>
        <begin position="181"/>
        <end position="200"/>
    </location>
</feature>
<feature type="transmembrane region" description="Helical" evidence="7">
    <location>
        <begin position="87"/>
        <end position="106"/>
    </location>
</feature>
<feature type="transmembrane region" description="Helical" evidence="7">
    <location>
        <begin position="21"/>
        <end position="43"/>
    </location>
</feature>
<reference evidence="9 10" key="1">
    <citation type="submission" date="2018-10" db="EMBL/GenBank/DDBJ databases">
        <title>Isolation from soil.</title>
        <authorList>
            <person name="Hu J."/>
        </authorList>
    </citation>
    <scope>NUCLEOTIDE SEQUENCE [LARGE SCALE GENOMIC DNA]</scope>
    <source>
        <strain evidence="9 10">NEAU-Ht49</strain>
    </source>
</reference>
<dbReference type="Pfam" id="PF07690">
    <property type="entry name" value="MFS_1"/>
    <property type="match status" value="1"/>
</dbReference>
<evidence type="ECO:0000259" key="8">
    <source>
        <dbReference type="PROSITE" id="PS50850"/>
    </source>
</evidence>
<protein>
    <submittedName>
        <fullName evidence="9">MFS transporter</fullName>
    </submittedName>
</protein>
<organism evidence="9 10">
    <name type="scientific">Actinomadura harenae</name>
    <dbReference type="NCBI Taxonomy" id="2483351"/>
    <lineage>
        <taxon>Bacteria</taxon>
        <taxon>Bacillati</taxon>
        <taxon>Actinomycetota</taxon>
        <taxon>Actinomycetes</taxon>
        <taxon>Streptosporangiales</taxon>
        <taxon>Thermomonosporaceae</taxon>
        <taxon>Actinomadura</taxon>
    </lineage>
</organism>
<evidence type="ECO:0000256" key="7">
    <source>
        <dbReference type="SAM" id="Phobius"/>
    </source>
</evidence>
<sequence length="403" mass="40999">MPVVSLVRSRPRAEVGAYTRAFWVTAAAFAVVMAFGTAPTPLWPLFAARDRLGPTMVTVAFAAIVVGTATGFLLLGHLSDRHGRRVVIVPALLVTTGSAVLFVVWHGLPALIVARALNGVGTGLMAATATTYLSDLFHRAHPDRPLSPVPGVVAASANLGGLALGPLVAGVLGAWAPRPLATTFVVFAVTMTALAVVLLLDAPETVTGSERTPRRFGLRPGAGAVFAGATGMGAFAFAVMGFFSALSAVMLRGELGASSVFAGGMPGFILFAASAVVQLAAGGWSETRMSGFGVVLFPAGLALTVLSLYRPSLAVFLVAAAVTGAGAGLLFKAALAEAAGAARPESRAGVLAVFFAVAYVGTGLPSVAFTVAQRNFGFHASMLWFAVLLSVGAVAAVAIARRR</sequence>
<gene>
    <name evidence="9" type="ORF">EBO15_08415</name>
</gene>
<evidence type="ECO:0000313" key="10">
    <source>
        <dbReference type="Proteomes" id="UP000282674"/>
    </source>
</evidence>
<comment type="subcellular location">
    <subcellularLocation>
        <location evidence="1">Cell membrane</location>
        <topology evidence="1">Multi-pass membrane protein</topology>
    </subcellularLocation>
</comment>
<keyword evidence="2" id="KW-0813">Transport</keyword>
<dbReference type="GO" id="GO:0022857">
    <property type="term" value="F:transmembrane transporter activity"/>
    <property type="evidence" value="ECO:0007669"/>
    <property type="project" value="InterPro"/>
</dbReference>
<name>A0A3M2M8I8_9ACTN</name>
<feature type="transmembrane region" description="Helical" evidence="7">
    <location>
        <begin position="289"/>
        <end position="309"/>
    </location>
</feature>
<accession>A0A3M2M8I8</accession>
<feature type="transmembrane region" description="Helical" evidence="7">
    <location>
        <begin position="112"/>
        <end position="133"/>
    </location>
</feature>
<evidence type="ECO:0000256" key="1">
    <source>
        <dbReference type="ARBA" id="ARBA00004651"/>
    </source>
</evidence>
<dbReference type="OrthoDB" id="3177957at2"/>
<dbReference type="RefSeq" id="WP_122193759.1">
    <property type="nucleotide sequence ID" value="NZ_JBHSKC010000010.1"/>
</dbReference>
<feature type="transmembrane region" description="Helical" evidence="7">
    <location>
        <begin position="315"/>
        <end position="336"/>
    </location>
</feature>
<feature type="transmembrane region" description="Helical" evidence="7">
    <location>
        <begin position="55"/>
        <end position="75"/>
    </location>
</feature>
<keyword evidence="6 7" id="KW-0472">Membrane</keyword>
<evidence type="ECO:0000256" key="3">
    <source>
        <dbReference type="ARBA" id="ARBA00022475"/>
    </source>
</evidence>
<dbReference type="SUPFAM" id="SSF103473">
    <property type="entry name" value="MFS general substrate transporter"/>
    <property type="match status" value="1"/>
</dbReference>
<feature type="transmembrane region" description="Helical" evidence="7">
    <location>
        <begin position="255"/>
        <end position="277"/>
    </location>
</feature>
<dbReference type="InterPro" id="IPR050171">
    <property type="entry name" value="MFS_Transporters"/>
</dbReference>
<keyword evidence="3" id="KW-1003">Cell membrane</keyword>
<feature type="transmembrane region" description="Helical" evidence="7">
    <location>
        <begin position="348"/>
        <end position="372"/>
    </location>
</feature>
<dbReference type="GO" id="GO:0005886">
    <property type="term" value="C:plasma membrane"/>
    <property type="evidence" value="ECO:0007669"/>
    <property type="project" value="UniProtKB-SubCell"/>
</dbReference>
<feature type="domain" description="Major facilitator superfamily (MFS) profile" evidence="8">
    <location>
        <begin position="1"/>
        <end position="403"/>
    </location>
</feature>
<feature type="transmembrane region" description="Helical" evidence="7">
    <location>
        <begin position="153"/>
        <end position="175"/>
    </location>
</feature>
<dbReference type="PANTHER" id="PTHR23517">
    <property type="entry name" value="RESISTANCE PROTEIN MDTM, PUTATIVE-RELATED-RELATED"/>
    <property type="match status" value="1"/>
</dbReference>
<comment type="caution">
    <text evidence="9">The sequence shown here is derived from an EMBL/GenBank/DDBJ whole genome shotgun (WGS) entry which is preliminary data.</text>
</comment>
<evidence type="ECO:0000256" key="2">
    <source>
        <dbReference type="ARBA" id="ARBA00022448"/>
    </source>
</evidence>
<dbReference type="InterPro" id="IPR036259">
    <property type="entry name" value="MFS_trans_sf"/>
</dbReference>
<dbReference type="AlphaFoldDB" id="A0A3M2M8I8"/>
<feature type="transmembrane region" description="Helical" evidence="7">
    <location>
        <begin position="378"/>
        <end position="400"/>
    </location>
</feature>
<dbReference type="PROSITE" id="PS50850">
    <property type="entry name" value="MFS"/>
    <property type="match status" value="1"/>
</dbReference>
<keyword evidence="4 7" id="KW-0812">Transmembrane</keyword>
<proteinExistence type="predicted"/>
<dbReference type="EMBL" id="RFFG01000011">
    <property type="protein sequence ID" value="RMI45926.1"/>
    <property type="molecule type" value="Genomic_DNA"/>
</dbReference>